<evidence type="ECO:0000313" key="1">
    <source>
        <dbReference type="EMBL" id="GMH16264.1"/>
    </source>
</evidence>
<name>A0AAD3SSY2_NEPGR</name>
<organism evidence="1 2">
    <name type="scientific">Nepenthes gracilis</name>
    <name type="common">Slender pitcher plant</name>
    <dbReference type="NCBI Taxonomy" id="150966"/>
    <lineage>
        <taxon>Eukaryota</taxon>
        <taxon>Viridiplantae</taxon>
        <taxon>Streptophyta</taxon>
        <taxon>Embryophyta</taxon>
        <taxon>Tracheophyta</taxon>
        <taxon>Spermatophyta</taxon>
        <taxon>Magnoliopsida</taxon>
        <taxon>eudicotyledons</taxon>
        <taxon>Gunneridae</taxon>
        <taxon>Pentapetalae</taxon>
        <taxon>Caryophyllales</taxon>
        <taxon>Nepenthaceae</taxon>
        <taxon>Nepenthes</taxon>
    </lineage>
</organism>
<dbReference type="AlphaFoldDB" id="A0AAD3SSY2"/>
<dbReference type="EMBL" id="BSYO01000016">
    <property type="protein sequence ID" value="GMH16264.1"/>
    <property type="molecule type" value="Genomic_DNA"/>
</dbReference>
<evidence type="ECO:0000313" key="2">
    <source>
        <dbReference type="Proteomes" id="UP001279734"/>
    </source>
</evidence>
<accession>A0AAD3SSY2</accession>
<dbReference type="Proteomes" id="UP001279734">
    <property type="component" value="Unassembled WGS sequence"/>
</dbReference>
<keyword evidence="2" id="KW-1185">Reference proteome</keyword>
<reference evidence="1" key="1">
    <citation type="submission" date="2023-05" db="EMBL/GenBank/DDBJ databases">
        <title>Nepenthes gracilis genome sequencing.</title>
        <authorList>
            <person name="Fukushima K."/>
        </authorList>
    </citation>
    <scope>NUCLEOTIDE SEQUENCE</scope>
    <source>
        <strain evidence="1">SING2019-196</strain>
    </source>
</reference>
<sequence length="73" mass="7861">MLPVIDVLPAIPPDIPNKLADLIDHTLSSIPAQALLRIPSEGMPSDLFAYSELRERQIEAGMSPYLGIHIAGA</sequence>
<comment type="caution">
    <text evidence="1">The sequence shown here is derived from an EMBL/GenBank/DDBJ whole genome shotgun (WGS) entry which is preliminary data.</text>
</comment>
<gene>
    <name evidence="1" type="ORF">Nepgr_018105</name>
</gene>
<protein>
    <submittedName>
        <fullName evidence="1">Uncharacterized protein</fullName>
    </submittedName>
</protein>
<proteinExistence type="predicted"/>